<organism evidence="4 5">
    <name type="scientific">Paenibacillus tritici</name>
    <dbReference type="NCBI Taxonomy" id="1873425"/>
    <lineage>
        <taxon>Bacteria</taxon>
        <taxon>Bacillati</taxon>
        <taxon>Bacillota</taxon>
        <taxon>Bacilli</taxon>
        <taxon>Bacillales</taxon>
        <taxon>Paenibacillaceae</taxon>
        <taxon>Paenibacillus</taxon>
    </lineage>
</organism>
<feature type="domain" description="AAA+ ATPase" evidence="3">
    <location>
        <begin position="151"/>
        <end position="303"/>
    </location>
</feature>
<keyword evidence="2" id="KW-0067">ATP-binding</keyword>
<dbReference type="Gene3D" id="3.40.50.300">
    <property type="entry name" value="P-loop containing nucleotide triphosphate hydrolases"/>
    <property type="match status" value="1"/>
</dbReference>
<dbReference type="NCBIfam" id="TIGR02858">
    <property type="entry name" value="spore_III_AA"/>
    <property type="match status" value="1"/>
</dbReference>
<dbReference type="EMBL" id="JABMKX010000003">
    <property type="protein sequence ID" value="NQX44988.1"/>
    <property type="molecule type" value="Genomic_DNA"/>
</dbReference>
<evidence type="ECO:0000313" key="5">
    <source>
        <dbReference type="Proteomes" id="UP000711047"/>
    </source>
</evidence>
<accession>A0ABX2DLR9</accession>
<sequence length="336" mass="36755">MANDWLLLFPERVRALLGGLPVALLDKVEEIRVREGRPLEINYSGKYHFVGAGGRLTLLPGEAYKPDREDSHRLLDLISNHSLYTMEEELRKGFITIPGGHRIGLSGRTVLSGGGVEHLRDITGFNVRIAREVHGIADGVLPYLLDRGRQRVMHTLILSPPQHGKTTLLRDLARQLSAGGRGGREGSRPGLKVGIVDERSEIAGSRRGIPAFDVGPRTDILDGCPKAEGMMMMIRSLSPDVLIADEIGRMEDAEAVTEALHAGISVVASAHGKDVSELARRPGLGGLLEHRMFERYVILHRAESGLSFRILDAQKRALLLTPEDRAEPVSGGDRHA</sequence>
<dbReference type="Pfam" id="PF19568">
    <property type="entry name" value="Spore_III_AA"/>
    <property type="match status" value="1"/>
</dbReference>
<dbReference type="RefSeq" id="WP_173129589.1">
    <property type="nucleotide sequence ID" value="NZ_CP073365.1"/>
</dbReference>
<dbReference type="InterPro" id="IPR027417">
    <property type="entry name" value="P-loop_NTPase"/>
</dbReference>
<keyword evidence="1" id="KW-0547">Nucleotide-binding</keyword>
<dbReference type="SMART" id="SM00382">
    <property type="entry name" value="AAA"/>
    <property type="match status" value="1"/>
</dbReference>
<evidence type="ECO:0000313" key="4">
    <source>
        <dbReference type="EMBL" id="NQX44988.1"/>
    </source>
</evidence>
<dbReference type="InterPro" id="IPR014217">
    <property type="entry name" value="Spore_III_AA"/>
</dbReference>
<proteinExistence type="predicted"/>
<keyword evidence="5" id="KW-1185">Reference proteome</keyword>
<dbReference type="InterPro" id="IPR045735">
    <property type="entry name" value="Spore_III_AA_AAA+_ATPase"/>
</dbReference>
<name>A0ABX2DLR9_9BACL</name>
<evidence type="ECO:0000259" key="3">
    <source>
        <dbReference type="SMART" id="SM00382"/>
    </source>
</evidence>
<comment type="caution">
    <text evidence="4">The sequence shown here is derived from an EMBL/GenBank/DDBJ whole genome shotgun (WGS) entry which is preliminary data.</text>
</comment>
<dbReference type="PANTHER" id="PTHR20953">
    <property type="entry name" value="KINASE-RELATED"/>
    <property type="match status" value="1"/>
</dbReference>
<dbReference type="SUPFAM" id="SSF52540">
    <property type="entry name" value="P-loop containing nucleoside triphosphate hydrolases"/>
    <property type="match status" value="1"/>
</dbReference>
<reference evidence="4 5" key="1">
    <citation type="submission" date="2020-05" db="EMBL/GenBank/DDBJ databases">
        <title>Paenibacillus glebae, sp. nov., Paenibacillus humi sp. nov., Paenibacillus pedi sp. nov., Paenibacillus terrestris sp. nov. and Paenibacillus terricola sp. nov., isolated from a forest top soil sample.</title>
        <authorList>
            <person name="Qi S."/>
            <person name="Carlier A."/>
            <person name="Cnockaert M."/>
            <person name="Vandamme P."/>
        </authorList>
    </citation>
    <scope>NUCLEOTIDE SEQUENCE [LARGE SCALE GENOMIC DNA]</scope>
    <source>
        <strain evidence="4 5">LMG 29502</strain>
    </source>
</reference>
<gene>
    <name evidence="4" type="primary">spoIIIAA</name>
    <name evidence="4" type="ORF">HQN87_06570</name>
</gene>
<evidence type="ECO:0000256" key="2">
    <source>
        <dbReference type="ARBA" id="ARBA00022840"/>
    </source>
</evidence>
<dbReference type="Proteomes" id="UP000711047">
    <property type="component" value="Unassembled WGS sequence"/>
</dbReference>
<dbReference type="InterPro" id="IPR003593">
    <property type="entry name" value="AAA+_ATPase"/>
</dbReference>
<evidence type="ECO:0000256" key="1">
    <source>
        <dbReference type="ARBA" id="ARBA00022741"/>
    </source>
</evidence>
<dbReference type="PANTHER" id="PTHR20953:SF3">
    <property type="entry name" value="P-LOOP CONTAINING NUCLEOSIDE TRIPHOSPHATE HYDROLASES SUPERFAMILY PROTEIN"/>
    <property type="match status" value="1"/>
</dbReference>
<protein>
    <submittedName>
        <fullName evidence="4">Stage III sporulation protein AA</fullName>
    </submittedName>
</protein>